<keyword evidence="2" id="KW-0813">Transport</keyword>
<dbReference type="GO" id="GO:0009279">
    <property type="term" value="C:cell outer membrane"/>
    <property type="evidence" value="ECO:0007669"/>
    <property type="project" value="UniProtKB-SubCell"/>
</dbReference>
<dbReference type="GO" id="GO:0015344">
    <property type="term" value="F:siderophore uptake transmembrane transporter activity"/>
    <property type="evidence" value="ECO:0007669"/>
    <property type="project" value="TreeGrafter"/>
</dbReference>
<keyword evidence="9" id="KW-0675">Receptor</keyword>
<evidence type="ECO:0000259" key="8">
    <source>
        <dbReference type="Pfam" id="PF25183"/>
    </source>
</evidence>
<evidence type="ECO:0000256" key="4">
    <source>
        <dbReference type="ARBA" id="ARBA00022692"/>
    </source>
</evidence>
<keyword evidence="10" id="KW-1185">Reference proteome</keyword>
<evidence type="ECO:0000256" key="3">
    <source>
        <dbReference type="ARBA" id="ARBA00022452"/>
    </source>
</evidence>
<dbReference type="Pfam" id="PF25183">
    <property type="entry name" value="OMP_b-brl_4"/>
    <property type="match status" value="2"/>
</dbReference>
<proteinExistence type="predicted"/>
<dbReference type="Proteomes" id="UP000659388">
    <property type="component" value="Unassembled WGS sequence"/>
</dbReference>
<dbReference type="Gene3D" id="2.40.170.20">
    <property type="entry name" value="TonB-dependent receptor, beta-barrel domain"/>
    <property type="match status" value="1"/>
</dbReference>
<keyword evidence="6" id="KW-0998">Cell outer membrane</keyword>
<comment type="subcellular location">
    <subcellularLocation>
        <location evidence="1">Cell outer membrane</location>
        <topology evidence="1">Multi-pass membrane protein</topology>
    </subcellularLocation>
</comment>
<dbReference type="InterPro" id="IPR008969">
    <property type="entry name" value="CarboxyPept-like_regulatory"/>
</dbReference>
<dbReference type="EMBL" id="JAESIY010000001">
    <property type="protein sequence ID" value="MBL3654996.1"/>
    <property type="molecule type" value="Genomic_DNA"/>
</dbReference>
<dbReference type="GO" id="GO:0044718">
    <property type="term" value="P:siderophore transmembrane transport"/>
    <property type="evidence" value="ECO:0007669"/>
    <property type="project" value="TreeGrafter"/>
</dbReference>
<dbReference type="InterPro" id="IPR039426">
    <property type="entry name" value="TonB-dep_rcpt-like"/>
</dbReference>
<evidence type="ECO:0000256" key="5">
    <source>
        <dbReference type="ARBA" id="ARBA00023136"/>
    </source>
</evidence>
<dbReference type="InterPro" id="IPR057601">
    <property type="entry name" value="Oar-like_b-barrel"/>
</dbReference>
<keyword evidence="5" id="KW-0472">Membrane</keyword>
<sequence length="1029" mass="114063">MKRSVLLLAMIMLLSCQKILAQGVTTASIRGTITDGEGATLPGANVIAIHEPTGVEYGTSTRLDGKYTLPNLKVGGPYVIRVSYVGHHPQEFKGIELVLGETFVLNISLDPDVTTLQEVVVSGAGDDTFNSDRTGAEVAFSNDQIKKLPTITRSASDIYRLTPSSDGNSFGGRNDQYNNFSLDGSIFNNPFGLDAATPGGQADAQPISLDAIEQIQVSVAPYDVTQSGFTGASINAVTKSGTNDFHGTVFGFFRNQDLLGSKVEGEDVLKADLRQVQAGFSLGGPIIKNKLFFFTNFELDRREDLGSSFVANRGTGAVNESRVLATDLERISSLLYNRFGYETGPYEGFTLDTRNQKGIVKLDYNINNNHTLTATYNFLRASKEKPAHPTALGRRGPDANTLQFRNSGYQMNNNIDSWLVELRSLFGNKFSNKLQVGYTHFDDYRDPFSTPFPPINLTKGGSNYIIVGHEPFSINNTLDQQVFQASDNFEMYLGDHTFTVGVSFEKFMFENSFNLTAYGPSIFSSTNIEDFITQVNNGEWDATVAEARATYDFNNANDGWAMAETEVGQLAFYAQDKWLVNDNFTLTLGVRFDKPLYFNTSDNIPPNTDEVVYYDENDQPVTFDNTKLPDATILASPRVGFNWDVMKNGTLQLRGGSGVFTGRLPFVWIGNQVANPGTGFLNVTAPDFKFPQVWRSSLGVDKVISKGLVATIDLSYTKDINAMMVRDYSLRKPSGQLGGVDNRDRYQPEDIVTFNGGVASNYVFTNTDKGRSFNMTLEIKKKWDNGLFASLAYNYLDAKSVSSIEAEISSDAFSINPVVGNANTAVLAPSIYGNKHRFVGNVNKTFKYGNDHWSTTLSLFFEYAHGGRYSYTYAGDLNGDGSVLNDLLYIPTDSELDQMNFISSENREAYRNYIQQDDYLSDNRGKYAERYGALSPWYSRFDFRLLQDYKLNNGNTIQFSLDVLNAGNLLSSDWGVRQIPRSVQPVSVVEVNGAGEPTYNFNEALNSTFVTDTGLISRWQMQLGLRYTF</sequence>
<keyword evidence="4" id="KW-0812">Transmembrane</keyword>
<name>A0A937F2B5_9BACT</name>
<dbReference type="Pfam" id="PF13620">
    <property type="entry name" value="CarboxypepD_reg"/>
    <property type="match status" value="1"/>
</dbReference>
<dbReference type="AlphaFoldDB" id="A0A937F2B5"/>
<keyword evidence="3" id="KW-1134">Transmembrane beta strand</keyword>
<dbReference type="SUPFAM" id="SSF49464">
    <property type="entry name" value="Carboxypeptidase regulatory domain-like"/>
    <property type="match status" value="1"/>
</dbReference>
<evidence type="ECO:0000256" key="1">
    <source>
        <dbReference type="ARBA" id="ARBA00004571"/>
    </source>
</evidence>
<dbReference type="PANTHER" id="PTHR30069:SF46">
    <property type="entry name" value="OAR PROTEIN"/>
    <property type="match status" value="1"/>
</dbReference>
<evidence type="ECO:0000313" key="9">
    <source>
        <dbReference type="EMBL" id="MBL3654996.1"/>
    </source>
</evidence>
<evidence type="ECO:0000256" key="2">
    <source>
        <dbReference type="ARBA" id="ARBA00022448"/>
    </source>
</evidence>
<evidence type="ECO:0000313" key="10">
    <source>
        <dbReference type="Proteomes" id="UP000659388"/>
    </source>
</evidence>
<evidence type="ECO:0000256" key="7">
    <source>
        <dbReference type="SAM" id="SignalP"/>
    </source>
</evidence>
<evidence type="ECO:0000256" key="6">
    <source>
        <dbReference type="ARBA" id="ARBA00023237"/>
    </source>
</evidence>
<dbReference type="SUPFAM" id="SSF56935">
    <property type="entry name" value="Porins"/>
    <property type="match status" value="1"/>
</dbReference>
<feature type="domain" description="TonB-dependent transporter Oar-like beta-barrel" evidence="8">
    <location>
        <begin position="237"/>
        <end position="304"/>
    </location>
</feature>
<feature type="signal peptide" evidence="7">
    <location>
        <begin position="1"/>
        <end position="21"/>
    </location>
</feature>
<dbReference type="PANTHER" id="PTHR30069">
    <property type="entry name" value="TONB-DEPENDENT OUTER MEMBRANE RECEPTOR"/>
    <property type="match status" value="1"/>
</dbReference>
<feature type="chain" id="PRO_5037508911" evidence="7">
    <location>
        <begin position="22"/>
        <end position="1029"/>
    </location>
</feature>
<organism evidence="9 10">
    <name type="scientific">Fulvivirga sediminis</name>
    <dbReference type="NCBI Taxonomy" id="2803949"/>
    <lineage>
        <taxon>Bacteria</taxon>
        <taxon>Pseudomonadati</taxon>
        <taxon>Bacteroidota</taxon>
        <taxon>Cytophagia</taxon>
        <taxon>Cytophagales</taxon>
        <taxon>Fulvivirgaceae</taxon>
        <taxon>Fulvivirga</taxon>
    </lineage>
</organism>
<gene>
    <name evidence="9" type="ORF">JL102_02545</name>
</gene>
<reference evidence="9" key="1">
    <citation type="submission" date="2021-01" db="EMBL/GenBank/DDBJ databases">
        <title>Fulvivirga kasyanovii gen. nov., sp nov., a novel member of the phylum Bacteroidetes isolated from seawater in a mussel farm.</title>
        <authorList>
            <person name="Zhao L.-H."/>
            <person name="Wang Z.-J."/>
        </authorList>
    </citation>
    <scope>NUCLEOTIDE SEQUENCE</scope>
    <source>
        <strain evidence="9">2943</strain>
    </source>
</reference>
<comment type="caution">
    <text evidence="9">The sequence shown here is derived from an EMBL/GenBank/DDBJ whole genome shotgun (WGS) entry which is preliminary data.</text>
</comment>
<dbReference type="PROSITE" id="PS51257">
    <property type="entry name" value="PROKAR_LIPOPROTEIN"/>
    <property type="match status" value="1"/>
</dbReference>
<dbReference type="InterPro" id="IPR036942">
    <property type="entry name" value="Beta-barrel_TonB_sf"/>
</dbReference>
<protein>
    <submittedName>
        <fullName evidence="9">TonB-dependent receptor</fullName>
    </submittedName>
</protein>
<keyword evidence="7" id="KW-0732">Signal</keyword>
<dbReference type="RefSeq" id="WP_202242104.1">
    <property type="nucleotide sequence ID" value="NZ_JAESIY010000001.1"/>
</dbReference>
<feature type="domain" description="TonB-dependent transporter Oar-like beta-barrel" evidence="8">
    <location>
        <begin position="353"/>
        <end position="667"/>
    </location>
</feature>
<dbReference type="Gene3D" id="2.60.40.1120">
    <property type="entry name" value="Carboxypeptidase-like, regulatory domain"/>
    <property type="match status" value="1"/>
</dbReference>
<accession>A0A937F2B5</accession>